<protein>
    <recommendedName>
        <fullName evidence="4">Methyltransferase type 11 domain-containing protein</fullName>
    </recommendedName>
</protein>
<dbReference type="OrthoDB" id="411785at2759"/>
<reference evidence="5 6" key="1">
    <citation type="journal article" date="2018" name="Genome Biol. Evol.">
        <title>Multiple Roots of Fruiting Body Formation in Amoebozoa.</title>
        <authorList>
            <person name="Hillmann F."/>
            <person name="Forbes G."/>
            <person name="Novohradska S."/>
            <person name="Ferling I."/>
            <person name="Riege K."/>
            <person name="Groth M."/>
            <person name="Westermann M."/>
            <person name="Marz M."/>
            <person name="Spaller T."/>
            <person name="Winckler T."/>
            <person name="Schaap P."/>
            <person name="Glockner G."/>
        </authorList>
    </citation>
    <scope>NUCLEOTIDE SEQUENCE [LARGE SCALE GENOMIC DNA]</scope>
    <source>
        <strain evidence="5 6">Jena</strain>
    </source>
</reference>
<dbReference type="Pfam" id="PF08241">
    <property type="entry name" value="Methyltransf_11"/>
    <property type="match status" value="1"/>
</dbReference>
<dbReference type="AlphaFoldDB" id="A0A2P6N9E7"/>
<accession>A0A2P6N9E7</accession>
<proteinExistence type="inferred from homology"/>
<feature type="domain" description="Methyltransferase type 11" evidence="4">
    <location>
        <begin position="61"/>
        <end position="173"/>
    </location>
</feature>
<dbReference type="InterPro" id="IPR029063">
    <property type="entry name" value="SAM-dependent_MTases_sf"/>
</dbReference>
<keyword evidence="2" id="KW-0489">Methyltransferase</keyword>
<evidence type="ECO:0000256" key="3">
    <source>
        <dbReference type="ARBA" id="ARBA00022679"/>
    </source>
</evidence>
<comment type="caution">
    <text evidence="5">The sequence shown here is derived from an EMBL/GenBank/DDBJ whole genome shotgun (WGS) entry which is preliminary data.</text>
</comment>
<organism evidence="5 6">
    <name type="scientific">Planoprotostelium fungivorum</name>
    <dbReference type="NCBI Taxonomy" id="1890364"/>
    <lineage>
        <taxon>Eukaryota</taxon>
        <taxon>Amoebozoa</taxon>
        <taxon>Evosea</taxon>
        <taxon>Variosea</taxon>
        <taxon>Cavosteliida</taxon>
        <taxon>Cavosteliaceae</taxon>
        <taxon>Planoprotostelium</taxon>
    </lineage>
</organism>
<dbReference type="PANTHER" id="PTHR12176">
    <property type="entry name" value="SAM-DEPENDENT METHYLTRANSFERASE SUPERFAMILY PROTEIN"/>
    <property type="match status" value="1"/>
</dbReference>
<dbReference type="PANTHER" id="PTHR12176:SF79">
    <property type="entry name" value="METHYLTRANSFERASE TYPE 11 DOMAIN-CONTAINING PROTEIN"/>
    <property type="match status" value="1"/>
</dbReference>
<comment type="similarity">
    <text evidence="1">Belongs to the methyltransferase superfamily.</text>
</comment>
<dbReference type="GO" id="GO:0008757">
    <property type="term" value="F:S-adenosylmethionine-dependent methyltransferase activity"/>
    <property type="evidence" value="ECO:0007669"/>
    <property type="project" value="InterPro"/>
</dbReference>
<evidence type="ECO:0000313" key="5">
    <source>
        <dbReference type="EMBL" id="PRP80588.1"/>
    </source>
</evidence>
<evidence type="ECO:0000259" key="4">
    <source>
        <dbReference type="Pfam" id="PF08241"/>
    </source>
</evidence>
<keyword evidence="3" id="KW-0808">Transferase</keyword>
<dbReference type="GO" id="GO:0032259">
    <property type="term" value="P:methylation"/>
    <property type="evidence" value="ECO:0007669"/>
    <property type="project" value="UniProtKB-KW"/>
</dbReference>
<gene>
    <name evidence="5" type="ORF">PROFUN_12350</name>
</gene>
<keyword evidence="6" id="KW-1185">Reference proteome</keyword>
<evidence type="ECO:0000313" key="6">
    <source>
        <dbReference type="Proteomes" id="UP000241769"/>
    </source>
</evidence>
<dbReference type="EMBL" id="MDYQ01000144">
    <property type="protein sequence ID" value="PRP80588.1"/>
    <property type="molecule type" value="Genomic_DNA"/>
</dbReference>
<dbReference type="Gene3D" id="3.40.50.150">
    <property type="entry name" value="Vaccinia Virus protein VP39"/>
    <property type="match status" value="1"/>
</dbReference>
<evidence type="ECO:0000256" key="2">
    <source>
        <dbReference type="ARBA" id="ARBA00022603"/>
    </source>
</evidence>
<dbReference type="Proteomes" id="UP000241769">
    <property type="component" value="Unassembled WGS sequence"/>
</dbReference>
<name>A0A2P6N9E7_9EUKA</name>
<dbReference type="CDD" id="cd02440">
    <property type="entry name" value="AdoMet_MTases"/>
    <property type="match status" value="1"/>
</dbReference>
<sequence length="230" mass="26477">MVRFESQPERNDMTQVHYGRPEYWEERYSKDLEPFDWYQRFAGLKQIITKHTKTNNKIVYLGCGTSRLPEEMVAYGYKDVLSIDWSLTLISHLQEKHKSLAPLTYLRMNALGLELSDNHYDCVIDKGTLDSILVSQNIVSFSTNQCGEESTININRVLSEVYRILKPGGVFVCVSHANPEHRIPLFEKSIFEKSRVEVTPVEKPQVLSTSAEPGTEVHYVYTVSKEKEVV</sequence>
<dbReference type="InParanoid" id="A0A2P6N9E7"/>
<dbReference type="InterPro" id="IPR051419">
    <property type="entry name" value="Lys/N-term_MeTrsfase_sf"/>
</dbReference>
<dbReference type="SUPFAM" id="SSF53335">
    <property type="entry name" value="S-adenosyl-L-methionine-dependent methyltransferases"/>
    <property type="match status" value="1"/>
</dbReference>
<evidence type="ECO:0000256" key="1">
    <source>
        <dbReference type="ARBA" id="ARBA00008361"/>
    </source>
</evidence>
<dbReference type="InterPro" id="IPR013216">
    <property type="entry name" value="Methyltransf_11"/>
</dbReference>